<feature type="chain" id="PRO_5007511805" description="N-acetylmuramoyl-L-alanine amidase" evidence="5">
    <location>
        <begin position="24"/>
        <end position="665"/>
    </location>
</feature>
<dbReference type="PANTHER" id="PTHR30404:SF0">
    <property type="entry name" value="N-ACETYLMURAMOYL-L-ALANINE AMIDASE AMIC"/>
    <property type="match status" value="1"/>
</dbReference>
<evidence type="ECO:0000313" key="7">
    <source>
        <dbReference type="EMBL" id="AMY10486.1"/>
    </source>
</evidence>
<dbReference type="FunFam" id="3.40.630.40:FF:000005">
    <property type="entry name" value="N-acetylmuramoyl-L-alanine amidase (AmiA)"/>
    <property type="match status" value="1"/>
</dbReference>
<dbReference type="SUPFAM" id="SSF53187">
    <property type="entry name" value="Zn-dependent exopeptidases"/>
    <property type="match status" value="1"/>
</dbReference>
<evidence type="ECO:0000256" key="2">
    <source>
        <dbReference type="ARBA" id="ARBA00011901"/>
    </source>
</evidence>
<dbReference type="SMART" id="SM00646">
    <property type="entry name" value="Ami_3"/>
    <property type="match status" value="1"/>
</dbReference>
<proteinExistence type="predicted"/>
<dbReference type="InterPro" id="IPR011990">
    <property type="entry name" value="TPR-like_helical_dom_sf"/>
</dbReference>
<comment type="catalytic activity">
    <reaction evidence="1">
        <text>Hydrolyzes the link between N-acetylmuramoyl residues and L-amino acid residues in certain cell-wall glycopeptides.</text>
        <dbReference type="EC" id="3.5.1.28"/>
    </reaction>
</comment>
<organism evidence="7 8">
    <name type="scientific">Luteitalea pratensis</name>
    <dbReference type="NCBI Taxonomy" id="1855912"/>
    <lineage>
        <taxon>Bacteria</taxon>
        <taxon>Pseudomonadati</taxon>
        <taxon>Acidobacteriota</taxon>
        <taxon>Vicinamibacteria</taxon>
        <taxon>Vicinamibacterales</taxon>
        <taxon>Vicinamibacteraceae</taxon>
        <taxon>Luteitalea</taxon>
    </lineage>
</organism>
<dbReference type="Gene3D" id="1.25.40.10">
    <property type="entry name" value="Tetratricopeptide repeat domain"/>
    <property type="match status" value="1"/>
</dbReference>
<keyword evidence="3 7" id="KW-0378">Hydrolase</keyword>
<evidence type="ECO:0000259" key="6">
    <source>
        <dbReference type="SMART" id="SM00646"/>
    </source>
</evidence>
<gene>
    <name evidence="7" type="primary">amiA</name>
    <name evidence="7" type="ORF">LuPra_03719</name>
</gene>
<dbReference type="PATRIC" id="fig|1813736.3.peg.3927"/>
<dbReference type="RefSeq" id="WP_110172122.1">
    <property type="nucleotide sequence ID" value="NZ_CP015136.1"/>
</dbReference>
<dbReference type="Gene3D" id="2.60.40.3500">
    <property type="match status" value="1"/>
</dbReference>
<accession>A0A143PQ41</accession>
<dbReference type="InterPro" id="IPR002508">
    <property type="entry name" value="MurNAc-LAA_cat"/>
</dbReference>
<evidence type="ECO:0000256" key="5">
    <source>
        <dbReference type="SAM" id="SignalP"/>
    </source>
</evidence>
<dbReference type="KEGG" id="abac:LuPra_03719"/>
<feature type="signal peptide" evidence="5">
    <location>
        <begin position="1"/>
        <end position="23"/>
    </location>
</feature>
<dbReference type="PANTHER" id="PTHR30404">
    <property type="entry name" value="N-ACETYLMURAMOYL-L-ALANINE AMIDASE"/>
    <property type="match status" value="1"/>
</dbReference>
<reference evidence="7 8" key="1">
    <citation type="journal article" date="2016" name="Genome Announc.">
        <title>First Complete Genome Sequence of a Subdivision 6 Acidobacterium Strain.</title>
        <authorList>
            <person name="Huang S."/>
            <person name="Vieira S."/>
            <person name="Bunk B."/>
            <person name="Riedel T."/>
            <person name="Sproer C."/>
            <person name="Overmann J."/>
        </authorList>
    </citation>
    <scope>NUCLEOTIDE SEQUENCE [LARGE SCALE GENOMIC DNA]</scope>
    <source>
        <strain evidence="8">DSM 100886 HEG_-6_39</strain>
    </source>
</reference>
<dbReference type="GO" id="GO:0030288">
    <property type="term" value="C:outer membrane-bounded periplasmic space"/>
    <property type="evidence" value="ECO:0007669"/>
    <property type="project" value="TreeGrafter"/>
</dbReference>
<feature type="domain" description="MurNAc-LAA" evidence="6">
    <location>
        <begin position="499"/>
        <end position="650"/>
    </location>
</feature>
<evidence type="ECO:0000256" key="4">
    <source>
        <dbReference type="SAM" id="MobiDB-lite"/>
    </source>
</evidence>
<dbReference type="InterPro" id="IPR021731">
    <property type="entry name" value="AMIN_dom"/>
</dbReference>
<dbReference type="GO" id="GO:0009253">
    <property type="term" value="P:peptidoglycan catabolic process"/>
    <property type="evidence" value="ECO:0007669"/>
    <property type="project" value="InterPro"/>
</dbReference>
<dbReference type="AlphaFoldDB" id="A0A143PQ41"/>
<feature type="region of interest" description="Disordered" evidence="4">
    <location>
        <begin position="352"/>
        <end position="426"/>
    </location>
</feature>
<dbReference type="EMBL" id="CP015136">
    <property type="protein sequence ID" value="AMY10486.1"/>
    <property type="molecule type" value="Genomic_DNA"/>
</dbReference>
<keyword evidence="5" id="KW-0732">Signal</keyword>
<feature type="compositionally biased region" description="Low complexity" evidence="4">
    <location>
        <begin position="37"/>
        <end position="47"/>
    </location>
</feature>
<dbReference type="InterPro" id="IPR050695">
    <property type="entry name" value="N-acetylmuramoyl_amidase_3"/>
</dbReference>
<reference evidence="8" key="2">
    <citation type="submission" date="2016-04" db="EMBL/GenBank/DDBJ databases">
        <title>First Complete Genome Sequence of a Subdivision 6 Acidobacterium.</title>
        <authorList>
            <person name="Huang S."/>
            <person name="Vieira S."/>
            <person name="Bunk B."/>
            <person name="Riedel T."/>
            <person name="Sproeer C."/>
            <person name="Overmann J."/>
        </authorList>
    </citation>
    <scope>NUCLEOTIDE SEQUENCE [LARGE SCALE GENOMIC DNA]</scope>
    <source>
        <strain evidence="8">DSM 100886 HEG_-6_39</strain>
    </source>
</reference>
<name>A0A143PQ41_LUTPR</name>
<feature type="region of interest" description="Disordered" evidence="4">
    <location>
        <begin position="146"/>
        <end position="230"/>
    </location>
</feature>
<evidence type="ECO:0000313" key="8">
    <source>
        <dbReference type="Proteomes" id="UP000076079"/>
    </source>
</evidence>
<dbReference type="OrthoDB" id="9806267at2"/>
<feature type="compositionally biased region" description="Pro residues" evidence="4">
    <location>
        <begin position="217"/>
        <end position="229"/>
    </location>
</feature>
<feature type="compositionally biased region" description="Low complexity" evidence="4">
    <location>
        <begin position="187"/>
        <end position="216"/>
    </location>
</feature>
<dbReference type="CDD" id="cd02696">
    <property type="entry name" value="MurNAc-LAA"/>
    <property type="match status" value="1"/>
</dbReference>
<dbReference type="GO" id="GO:0008745">
    <property type="term" value="F:N-acetylmuramoyl-L-alanine amidase activity"/>
    <property type="evidence" value="ECO:0007669"/>
    <property type="project" value="UniProtKB-EC"/>
</dbReference>
<dbReference type="Pfam" id="PF01520">
    <property type="entry name" value="Amidase_3"/>
    <property type="match status" value="1"/>
</dbReference>
<evidence type="ECO:0000256" key="1">
    <source>
        <dbReference type="ARBA" id="ARBA00001561"/>
    </source>
</evidence>
<evidence type="ECO:0000256" key="3">
    <source>
        <dbReference type="ARBA" id="ARBA00022801"/>
    </source>
</evidence>
<dbReference type="EC" id="3.5.1.28" evidence="2"/>
<dbReference type="Gene3D" id="3.40.630.40">
    <property type="entry name" value="Zn-dependent exopeptidases"/>
    <property type="match status" value="1"/>
</dbReference>
<sequence length="665" mass="71075" precursor="true">MRRSLRIIAAATLGLAICGPVDATQKKKPGSTKTEPAATSRTASTARSAYDRTLARERTLRVSRRQAPLSQMRAVIEAYEAIARRWPTSGYADNALWNGANLAYDANISYGARQERDRAMEMLRWLVKEYPSSSLARDAQTRLRKISAAAPKTTKADAGTRSARAERAAPSPAATELAKANIRTAEAEPTAADDATVDESPAVSSAAATAASRTSTTPPPAPKPVPAMPNVPTRPAVAGKVVVRDVKRVVLPEVVRVTIELDGEVAYHEEALQNPSRLFFDLTGASLASAIEEGVRTFTDGDIVREIRIGTHPGGVARVVIDTRGVARHSLFTLYNPYRLVLDMYREPGALTQKGPTSAPTAVASGPRPAGSDTLVPKNTMPARPLPPPAPVAETTRATDAPIGSAPAGPNVAAVPTAPESNSSGNYSLARQLGLGVSRIVIDAGHGGHDTGALGDGIREAELVLDVALRVEKLLKQEAGIDVVMTRRTDEFIELEERTRIANRQNADMFLSIHANSSRKKTAQGVETFILNFANTSDAEEVAARENAIAKGSMRQLPDIVKAITLNNKADESRDLAEIVQGNLVSRLRKSESELPDRGIKQAPLVVLIGASMPSVLAEIGFVSTPDEGGRLKTAKYRQEIAEALRDAVIRYQRSLKGNTTTASR</sequence>
<dbReference type="Proteomes" id="UP000076079">
    <property type="component" value="Chromosome"/>
</dbReference>
<protein>
    <recommendedName>
        <fullName evidence="2">N-acetylmuramoyl-L-alanine amidase</fullName>
        <ecNumber evidence="2">3.5.1.28</ecNumber>
    </recommendedName>
</protein>
<feature type="region of interest" description="Disordered" evidence="4">
    <location>
        <begin position="22"/>
        <end position="47"/>
    </location>
</feature>
<dbReference type="STRING" id="1855912.LuPra_03719"/>
<dbReference type="Pfam" id="PF11741">
    <property type="entry name" value="AMIN"/>
    <property type="match status" value="1"/>
</dbReference>
<keyword evidence="8" id="KW-1185">Reference proteome</keyword>